<feature type="region of interest" description="Disordered" evidence="1">
    <location>
        <begin position="499"/>
        <end position="545"/>
    </location>
</feature>
<feature type="region of interest" description="Disordered" evidence="1">
    <location>
        <begin position="29"/>
        <end position="89"/>
    </location>
</feature>
<evidence type="ECO:0000313" key="3">
    <source>
        <dbReference type="Proteomes" id="UP000807504"/>
    </source>
</evidence>
<organism evidence="2 3">
    <name type="scientific">Argiope bruennichi</name>
    <name type="common">Wasp spider</name>
    <name type="synonym">Aranea bruennichi</name>
    <dbReference type="NCBI Taxonomy" id="94029"/>
    <lineage>
        <taxon>Eukaryota</taxon>
        <taxon>Metazoa</taxon>
        <taxon>Ecdysozoa</taxon>
        <taxon>Arthropoda</taxon>
        <taxon>Chelicerata</taxon>
        <taxon>Arachnida</taxon>
        <taxon>Araneae</taxon>
        <taxon>Araneomorphae</taxon>
        <taxon>Entelegynae</taxon>
        <taxon>Araneoidea</taxon>
        <taxon>Araneidae</taxon>
        <taxon>Argiope</taxon>
    </lineage>
</organism>
<sequence>MSTPSKVSGNLSLPATALLVSPPKTIALPSAVLSPRSPSGTNVGPPLPLSPDKMCMGNNLSALDRVQPPSPNSDPSTALNCPPRSPLATDESADLVAAPVSGSLSPGTTTTAGNLPHVVPCPEEKPDKDACFEAHPPAPYCPDELPNFSLGSLVLPNFSSEGSPDMAHSPPTSLEDQLFLSPSPEKQDVQEVVNLSDSPVAKVPNLPSEWTKMFLGLLSGPPRAKAFSSLPPVVKSTCKYCELPSPLAHRVWHRLNAPPKSPLDSDPPEQASSPAKPNVLSPPRSSRRSVPKKRRVSLVRGCYVTKTSCQPSSKASLPVAFFSMRSAYVLHKCPKSPAASSAPGDTSSRFCCACKILFVDKRALREHNYNVQNPLRPAQPSVPVVKAAPPTHQSKVADRSNSSSCLRNLSGALGVSSSSTPPEPRPLLPCADCNFLAKTRKGLRFHRYRQHSVPIAKRFDDKEDRALNRTNVLHFCIHTLSHNLKTPKSDDVLPHIRGSTRLSTSDGAESGEGFGRVATHRDRLGSVHNQPEYAGRSKCTLPPEFTPDEKKRVITRYRLRGASGSDGLHPVSLKRVLKRVVERELAILLNMWLRFRKVTMGMCQLLRRR</sequence>
<proteinExistence type="predicted"/>
<dbReference type="EMBL" id="JABXBU010000012">
    <property type="protein sequence ID" value="KAF8789854.1"/>
    <property type="molecule type" value="Genomic_DNA"/>
</dbReference>
<evidence type="ECO:0000256" key="1">
    <source>
        <dbReference type="SAM" id="MobiDB-lite"/>
    </source>
</evidence>
<dbReference type="AlphaFoldDB" id="A0A8T0FEZ8"/>
<keyword evidence="3" id="KW-1185">Reference proteome</keyword>
<name>A0A8T0FEZ8_ARGBR</name>
<comment type="caution">
    <text evidence="2">The sequence shown here is derived from an EMBL/GenBank/DDBJ whole genome shotgun (WGS) entry which is preliminary data.</text>
</comment>
<reference evidence="2" key="1">
    <citation type="journal article" date="2020" name="bioRxiv">
        <title>Chromosome-level reference genome of the European wasp spider Argiope bruennichi: a resource for studies on range expansion and evolutionary adaptation.</title>
        <authorList>
            <person name="Sheffer M.M."/>
            <person name="Hoppe A."/>
            <person name="Krehenwinkel H."/>
            <person name="Uhl G."/>
            <person name="Kuss A.W."/>
            <person name="Jensen L."/>
            <person name="Jensen C."/>
            <person name="Gillespie R.G."/>
            <person name="Hoff K.J."/>
            <person name="Prost S."/>
        </authorList>
    </citation>
    <scope>NUCLEOTIDE SEQUENCE</scope>
</reference>
<gene>
    <name evidence="2" type="ORF">HNY73_007763</name>
</gene>
<protein>
    <submittedName>
        <fullName evidence="2">Uncharacterized protein</fullName>
    </submittedName>
</protein>
<reference evidence="2" key="2">
    <citation type="submission" date="2020-06" db="EMBL/GenBank/DDBJ databases">
        <authorList>
            <person name="Sheffer M."/>
        </authorList>
    </citation>
    <scope>NUCLEOTIDE SEQUENCE</scope>
</reference>
<feature type="compositionally biased region" description="Basic residues" evidence="1">
    <location>
        <begin position="285"/>
        <end position="294"/>
    </location>
</feature>
<accession>A0A8T0FEZ8</accession>
<evidence type="ECO:0000313" key="2">
    <source>
        <dbReference type="EMBL" id="KAF8789854.1"/>
    </source>
</evidence>
<feature type="region of interest" description="Disordered" evidence="1">
    <location>
        <begin position="258"/>
        <end position="294"/>
    </location>
</feature>
<dbReference type="Proteomes" id="UP000807504">
    <property type="component" value="Unassembled WGS sequence"/>
</dbReference>